<name>A0A369WLX6_9GAMM</name>
<dbReference type="InterPro" id="IPR036249">
    <property type="entry name" value="Thioredoxin-like_sf"/>
</dbReference>
<dbReference type="InterPro" id="IPR050983">
    <property type="entry name" value="GST_Omega/HSP26"/>
</dbReference>
<dbReference type="Pfam" id="PF13410">
    <property type="entry name" value="GST_C_2"/>
    <property type="match status" value="1"/>
</dbReference>
<dbReference type="InterPro" id="IPR036282">
    <property type="entry name" value="Glutathione-S-Trfase_C_sf"/>
</dbReference>
<dbReference type="EMBL" id="QQOH01000002">
    <property type="protein sequence ID" value="RDE22677.1"/>
    <property type="molecule type" value="Genomic_DNA"/>
</dbReference>
<dbReference type="Gene3D" id="1.20.1050.10">
    <property type="match status" value="1"/>
</dbReference>
<dbReference type="OrthoDB" id="9782992at2"/>
<comment type="caution">
    <text evidence="2">The sequence shown here is derived from an EMBL/GenBank/DDBJ whole genome shotgun (WGS) entry which is preliminary data.</text>
</comment>
<organism evidence="2 3">
    <name type="scientific">Motiliproteus coralliicola</name>
    <dbReference type="NCBI Taxonomy" id="2283196"/>
    <lineage>
        <taxon>Bacteria</taxon>
        <taxon>Pseudomonadati</taxon>
        <taxon>Pseudomonadota</taxon>
        <taxon>Gammaproteobacteria</taxon>
        <taxon>Oceanospirillales</taxon>
        <taxon>Oceanospirillaceae</taxon>
        <taxon>Motiliproteus</taxon>
    </lineage>
</organism>
<feature type="domain" description="GST N-terminal" evidence="1">
    <location>
        <begin position="1"/>
        <end position="80"/>
    </location>
</feature>
<dbReference type="CDD" id="cd03205">
    <property type="entry name" value="GST_C_6"/>
    <property type="match status" value="1"/>
</dbReference>
<evidence type="ECO:0000313" key="3">
    <source>
        <dbReference type="Proteomes" id="UP000253769"/>
    </source>
</evidence>
<sequence length="200" mass="22355">MQLLLNKTSPYARMARIAMLEKGLQNQIELCWCDPWNDDPQLLQHNPVGRIPALVTDQGVTLSESLLIATYLDSLVAHNPLVPEDQKALVLHFAGLGQGLMDASFNAVIARKYLDEAANNSVLSERRWNAIDRTLAQLEHSVEQLAATPSISLGEICVAVAIDYLLFRLPELDTCSRYPKLAAWHRSRVQRPSFETTAFC</sequence>
<dbReference type="CDD" id="cd03049">
    <property type="entry name" value="GST_N_3"/>
    <property type="match status" value="1"/>
</dbReference>
<keyword evidence="3" id="KW-1185">Reference proteome</keyword>
<reference evidence="2 3" key="1">
    <citation type="submission" date="2018-07" db="EMBL/GenBank/DDBJ databases">
        <title>Motiliproteus coralliicola sp. nov., a bacterium isolated from Coral.</title>
        <authorList>
            <person name="Wang G."/>
        </authorList>
    </citation>
    <scope>NUCLEOTIDE SEQUENCE [LARGE SCALE GENOMIC DNA]</scope>
    <source>
        <strain evidence="2 3">C34</strain>
    </source>
</reference>
<accession>A0A369WLX6</accession>
<protein>
    <submittedName>
        <fullName evidence="2">Glutathione S-transferase</fullName>
    </submittedName>
</protein>
<proteinExistence type="predicted"/>
<dbReference type="PANTHER" id="PTHR43968">
    <property type="match status" value="1"/>
</dbReference>
<dbReference type="SUPFAM" id="SSF52833">
    <property type="entry name" value="Thioredoxin-like"/>
    <property type="match status" value="1"/>
</dbReference>
<dbReference type="Proteomes" id="UP000253769">
    <property type="component" value="Unassembled WGS sequence"/>
</dbReference>
<dbReference type="RefSeq" id="WP_114695309.1">
    <property type="nucleotide sequence ID" value="NZ_QQOH01000002.1"/>
</dbReference>
<dbReference type="SUPFAM" id="SSF47616">
    <property type="entry name" value="GST C-terminal domain-like"/>
    <property type="match status" value="1"/>
</dbReference>
<dbReference type="InterPro" id="IPR004045">
    <property type="entry name" value="Glutathione_S-Trfase_N"/>
</dbReference>
<dbReference type="GO" id="GO:0016740">
    <property type="term" value="F:transferase activity"/>
    <property type="evidence" value="ECO:0007669"/>
    <property type="project" value="UniProtKB-KW"/>
</dbReference>
<dbReference type="AlphaFoldDB" id="A0A369WLX6"/>
<dbReference type="Pfam" id="PF13409">
    <property type="entry name" value="GST_N_2"/>
    <property type="match status" value="1"/>
</dbReference>
<dbReference type="PANTHER" id="PTHR43968:SF6">
    <property type="entry name" value="GLUTATHIONE S-TRANSFERASE OMEGA"/>
    <property type="match status" value="1"/>
</dbReference>
<gene>
    <name evidence="2" type="ORF">DV711_08840</name>
</gene>
<dbReference type="Gene3D" id="3.40.30.10">
    <property type="entry name" value="Glutaredoxin"/>
    <property type="match status" value="1"/>
</dbReference>
<evidence type="ECO:0000259" key="1">
    <source>
        <dbReference type="PROSITE" id="PS50404"/>
    </source>
</evidence>
<dbReference type="PROSITE" id="PS50404">
    <property type="entry name" value="GST_NTER"/>
    <property type="match status" value="1"/>
</dbReference>
<dbReference type="GO" id="GO:0005737">
    <property type="term" value="C:cytoplasm"/>
    <property type="evidence" value="ECO:0007669"/>
    <property type="project" value="TreeGrafter"/>
</dbReference>
<evidence type="ECO:0000313" key="2">
    <source>
        <dbReference type="EMBL" id="RDE22677.1"/>
    </source>
</evidence>
<keyword evidence="2" id="KW-0808">Transferase</keyword>